<keyword evidence="4" id="KW-1185">Reference proteome</keyword>
<feature type="compositionally biased region" description="Polar residues" evidence="1">
    <location>
        <begin position="338"/>
        <end position="351"/>
    </location>
</feature>
<feature type="compositionally biased region" description="Polar residues" evidence="1">
    <location>
        <begin position="555"/>
        <end position="579"/>
    </location>
</feature>
<feature type="region of interest" description="Disordered" evidence="1">
    <location>
        <begin position="273"/>
        <end position="299"/>
    </location>
</feature>
<keyword evidence="2" id="KW-1133">Transmembrane helix</keyword>
<evidence type="ECO:0000256" key="2">
    <source>
        <dbReference type="SAM" id="Phobius"/>
    </source>
</evidence>
<feature type="region of interest" description="Disordered" evidence="1">
    <location>
        <begin position="910"/>
        <end position="933"/>
    </location>
</feature>
<evidence type="ECO:0000313" key="4">
    <source>
        <dbReference type="Proteomes" id="UP001353858"/>
    </source>
</evidence>
<dbReference type="PANTHER" id="PTHR37002:SF10">
    <property type="entry name" value="TRANSGLUTAMINASE-LIKE DOMAIN-CONTAINING PROTEIN"/>
    <property type="match status" value="1"/>
</dbReference>
<evidence type="ECO:0000256" key="1">
    <source>
        <dbReference type="SAM" id="MobiDB-lite"/>
    </source>
</evidence>
<dbReference type="Proteomes" id="UP001353858">
    <property type="component" value="Unassembled WGS sequence"/>
</dbReference>
<gene>
    <name evidence="3" type="ORF">RN001_014318</name>
</gene>
<feature type="compositionally biased region" description="Low complexity" evidence="1">
    <location>
        <begin position="273"/>
        <end position="283"/>
    </location>
</feature>
<name>A0AAN7P411_9COLE</name>
<feature type="compositionally biased region" description="Polar residues" evidence="1">
    <location>
        <begin position="286"/>
        <end position="299"/>
    </location>
</feature>
<organism evidence="3 4">
    <name type="scientific">Aquatica leii</name>
    <dbReference type="NCBI Taxonomy" id="1421715"/>
    <lineage>
        <taxon>Eukaryota</taxon>
        <taxon>Metazoa</taxon>
        <taxon>Ecdysozoa</taxon>
        <taxon>Arthropoda</taxon>
        <taxon>Hexapoda</taxon>
        <taxon>Insecta</taxon>
        <taxon>Pterygota</taxon>
        <taxon>Neoptera</taxon>
        <taxon>Endopterygota</taxon>
        <taxon>Coleoptera</taxon>
        <taxon>Polyphaga</taxon>
        <taxon>Elateriformia</taxon>
        <taxon>Elateroidea</taxon>
        <taxon>Lampyridae</taxon>
        <taxon>Luciolinae</taxon>
        <taxon>Aquatica</taxon>
    </lineage>
</organism>
<keyword evidence="2" id="KW-0812">Transmembrane</keyword>
<accession>A0AAN7P411</accession>
<dbReference type="PANTHER" id="PTHR37002">
    <property type="entry name" value="AGAP007005-PA"/>
    <property type="match status" value="1"/>
</dbReference>
<comment type="caution">
    <text evidence="3">The sequence shown here is derived from an EMBL/GenBank/DDBJ whole genome shotgun (WGS) entry which is preliminary data.</text>
</comment>
<protein>
    <submittedName>
        <fullName evidence="3">Uncharacterized protein</fullName>
    </submittedName>
</protein>
<keyword evidence="2" id="KW-0472">Membrane</keyword>
<reference evidence="4" key="1">
    <citation type="submission" date="2023-01" db="EMBL/GenBank/DDBJ databases">
        <title>Key to firefly adult light organ development and bioluminescence: homeobox transcription factors regulate luciferase expression and transportation to peroxisome.</title>
        <authorList>
            <person name="Fu X."/>
        </authorList>
    </citation>
    <scope>NUCLEOTIDE SEQUENCE [LARGE SCALE GENOMIC DNA]</scope>
</reference>
<feature type="region of interest" description="Disordered" evidence="1">
    <location>
        <begin position="539"/>
        <end position="627"/>
    </location>
</feature>
<dbReference type="AlphaFoldDB" id="A0AAN7P411"/>
<evidence type="ECO:0000313" key="3">
    <source>
        <dbReference type="EMBL" id="KAK4874958.1"/>
    </source>
</evidence>
<feature type="transmembrane region" description="Helical" evidence="2">
    <location>
        <begin position="782"/>
        <end position="801"/>
    </location>
</feature>
<feature type="compositionally biased region" description="Basic residues" evidence="1">
    <location>
        <begin position="593"/>
        <end position="603"/>
    </location>
</feature>
<feature type="region of interest" description="Disordered" evidence="1">
    <location>
        <begin position="881"/>
        <end position="900"/>
    </location>
</feature>
<feature type="transmembrane region" description="Helical" evidence="2">
    <location>
        <begin position="748"/>
        <end position="770"/>
    </location>
</feature>
<feature type="region of interest" description="Disordered" evidence="1">
    <location>
        <begin position="333"/>
        <end position="364"/>
    </location>
</feature>
<dbReference type="EMBL" id="JARPUR010000006">
    <property type="protein sequence ID" value="KAK4874958.1"/>
    <property type="molecule type" value="Genomic_DNA"/>
</dbReference>
<proteinExistence type="predicted"/>
<feature type="compositionally biased region" description="Basic and acidic residues" evidence="1">
    <location>
        <begin position="581"/>
        <end position="592"/>
    </location>
</feature>
<sequence length="1059" mass="114013">MISNLKKRLGEINQLASPEVNVNNNMSNEIRPEDVSLNKNNNNNNNVENLGISIVAKEKVLTRILSDGIRGEGDGPGLVRRCKEDRGPGDRAAKNRFSFHQDVDEALNSLLWQPYEYQNKQTSDDGSSLSSFSSCCSLSSFDLERAQNNGIVQSPRHGNKADLHLTIEMVNNLTCCGNQLNQSKEGKGTRDSLATSSPTRLLSNVSACEQQDEVLTCSCCGSNCNEFTPTPGSMRVEISNSLTDASSGFNINTSDTDNAVRSVSSVNLTHQNAAAGGESSGGAVQQRHSQISSTTATTTNHIAGYQRSVSSDMIPSNLNSIVSANVVGLPNHPRHASVPSSTTQSRNSTGNGFIFPNHPRNASEPSAMIQQPVVVNHSRNGSTPSAITSNPIRNVATPARSSNVTVNQNSNISCANIVSILSHHRHSSHVNSAEIPMLGGNTLRSSSVPKAIETTNTLNISTSTQQRIPINVSAVDVNFYRAVPVTVVSNVPTIQCVNNTSEIGNNVSNVNIVQAMPTPATSTRNFQPRAQNVITGTTQVTVHSSEDTPTPPPIQQESRTRTFTSTEAQTDDSSSTPPVRSTERAITREQRRRERRERRHLRRVNNANHQHTAAPRATTWNPNNINNNNDRLPDLLNSHLPPPYSPNHANSVNSSGPVVSSGLVHNPLIPGTIVPNNVVPSGVVVPFHPPVGQVPLVQGGGAVAVPVPAPSGFRFPFPTAGFRRSRYSEEPPKSCCGLLAWKPGSLRWFIALIAVVAVCCVLVGTALGAMRPAGRDHLTVSLLMIGVGIVLVTVSGVAWRLTSHDSSTCRAMLGLGSTESVDVCPRRFVPRLPPSYGRPHHPYAAMIYPEFQYRPPPPSYQASMQEYRLRLLLLDRGHTPQIQAGVQNGPSPPPTYRSYAGSLLRAPLSSRRDASQSEYSFPPSYRSQTSSTRPAAIDFQTNVIIHSREHSLSLSESNQGGSVLNGVSILNNNEEDIALDNITIDSLKMVPESEIHPVKMLLKSGSELDSGKDGNLVTIVQTSDQSPVIVTVSGCSQANTGSSVQITEIPSEMEILAHL</sequence>